<keyword evidence="4" id="KW-0732">Signal</keyword>
<dbReference type="EMBL" id="CP024962">
    <property type="protein sequence ID" value="ATZ16558.1"/>
    <property type="molecule type" value="Genomic_DNA"/>
</dbReference>
<organism evidence="5 6">
    <name type="scientific">Entomoplasma freundtii</name>
    <dbReference type="NCBI Taxonomy" id="74700"/>
    <lineage>
        <taxon>Bacteria</taxon>
        <taxon>Bacillati</taxon>
        <taxon>Mycoplasmatota</taxon>
        <taxon>Mollicutes</taxon>
        <taxon>Entomoplasmatales</taxon>
        <taxon>Entomoplasmataceae</taxon>
        <taxon>Entomoplasma</taxon>
    </lineage>
</organism>
<gene>
    <name evidence="5" type="primary">oppA</name>
    <name evidence="5" type="ORF">EFREU_v1c05370</name>
</gene>
<dbReference type="PROSITE" id="PS51257">
    <property type="entry name" value="PROKAR_LIPOPROTEIN"/>
    <property type="match status" value="1"/>
</dbReference>
<dbReference type="Gene3D" id="3.10.105.10">
    <property type="entry name" value="Dipeptide-binding Protein, Domain 3"/>
    <property type="match status" value="2"/>
</dbReference>
<keyword evidence="3" id="KW-0813">Transport</keyword>
<dbReference type="Gene3D" id="3.40.190.10">
    <property type="entry name" value="Periplasmic binding protein-like II"/>
    <property type="match status" value="1"/>
</dbReference>
<dbReference type="GO" id="GO:0015833">
    <property type="term" value="P:peptide transport"/>
    <property type="evidence" value="ECO:0007669"/>
    <property type="project" value="TreeGrafter"/>
</dbReference>
<dbReference type="InterPro" id="IPR039424">
    <property type="entry name" value="SBP_5"/>
</dbReference>
<protein>
    <submittedName>
        <fullName evidence="5">Oligopeptide ABC transporter substrate-binding protein</fullName>
    </submittedName>
</protein>
<dbReference type="RefSeq" id="WP_100609592.1">
    <property type="nucleotide sequence ID" value="NZ_CP024962.1"/>
</dbReference>
<evidence type="ECO:0000256" key="3">
    <source>
        <dbReference type="ARBA" id="ARBA00022448"/>
    </source>
</evidence>
<comment type="subcellular location">
    <subcellularLocation>
        <location evidence="1">Cell envelope</location>
    </subcellularLocation>
</comment>
<dbReference type="Pfam" id="PF00496">
    <property type="entry name" value="SBP_bac_5"/>
    <property type="match status" value="1"/>
</dbReference>
<dbReference type="Gene3D" id="3.90.76.10">
    <property type="entry name" value="Dipeptide-binding Protein, Domain 1"/>
    <property type="match status" value="2"/>
</dbReference>
<accession>A0A2K8NTQ3</accession>
<sequence length="872" mass="98474">MKKYLSGLLALALITTAASSVVSCGPITFTKLLARKVDPQVYRGAYKMPMTTWSSASTMQNTDSMILTNLQDSLLATDHYNNFEGALADAWEHKDNMTSWSFHIRQGKNAAYWTRLEGKNQIKEKAIKPSDFFNTFRFIFNPNNASQAGGVWQQIIYNGGQLVTFIENIRDKDNDLYDVRFTKRDTKENTVLTNNYIDRAILAFNLYPDDPKAARDLALNGLSTFDENGVDSLAKKSFNEGKIISGSDESSEGFNLHYHLLKPAPYFESMAAFLSFAPLPDVAINYGSTTKSGISYGLPIGKTMGYQNIWYSGAYVVNTYNPTQNIELVKSQNYYNKANVKIEKLKYSYVGNVSTSRQRFFFESGDLSEVAISSNDAYGWKKYVGDNYDKPRFSGLNKVSRPQANTYGLFFNYGATKSKFPDGQDELDRRNKALAQRSVRNLIRFSLNRSEVSSFYSRAMDGGSRTSHNLRNTWTSKNVATDKEGKDYARYLQDEFLQVDKDNKIVGNNQIGWLIDTLIQNDIPISDDQINQWSNSFGVQKDDSHPLDDGRDPYFNNDLLGLLSFIDGDRFTTKEGTVAPIKSPERVSKYVNLIGNYSESANNAKFKLLKEQARDDLKEVGVTGKVQLPWLINGANSTGINNYIKNAIHSFEDIGGNDLIQIVPRETTDASDFVQQQQSGEYSMVITGWVPDYSDPFGFLHTLFMDGDLNAQTGLKSKNFPSNTNQEPGDNQAIDNTSKAFDDLLNRVSLFMDESNKIDLHQAEQKPRYEGFAKVENYAIMESILMLPLQIEFLDDVAFLSYVNPFSRSTFSSGQALYRFIGVEMTSQLWDQTTFKAKRSEWENGKKAYKAMYPDANGEYKTVIDGDWQASK</sequence>
<dbReference type="Proteomes" id="UP000232222">
    <property type="component" value="Chromosome"/>
</dbReference>
<dbReference type="KEGG" id="efr:EFREU_v1c05370"/>
<dbReference type="InterPro" id="IPR000914">
    <property type="entry name" value="SBP_5_dom"/>
</dbReference>
<dbReference type="PANTHER" id="PTHR30290:SF10">
    <property type="entry name" value="PERIPLASMIC OLIGOPEPTIDE-BINDING PROTEIN-RELATED"/>
    <property type="match status" value="1"/>
</dbReference>
<dbReference type="PANTHER" id="PTHR30290">
    <property type="entry name" value="PERIPLASMIC BINDING COMPONENT OF ABC TRANSPORTER"/>
    <property type="match status" value="1"/>
</dbReference>
<evidence type="ECO:0000256" key="1">
    <source>
        <dbReference type="ARBA" id="ARBA00004196"/>
    </source>
</evidence>
<dbReference type="OrthoDB" id="9801912at2"/>
<dbReference type="GO" id="GO:1904680">
    <property type="term" value="F:peptide transmembrane transporter activity"/>
    <property type="evidence" value="ECO:0007669"/>
    <property type="project" value="TreeGrafter"/>
</dbReference>
<evidence type="ECO:0000313" key="5">
    <source>
        <dbReference type="EMBL" id="ATZ16558.1"/>
    </source>
</evidence>
<dbReference type="AlphaFoldDB" id="A0A2K8NTQ3"/>
<reference evidence="5 6" key="1">
    <citation type="submission" date="2017-11" db="EMBL/GenBank/DDBJ databases">
        <title>Genome sequence of Entomoplasma freundtii BARC 318 (ATCC 51999).</title>
        <authorList>
            <person name="Lo W.-S."/>
            <person name="Gasparich G.E."/>
            <person name="Kuo C.-H."/>
        </authorList>
    </citation>
    <scope>NUCLEOTIDE SEQUENCE [LARGE SCALE GENOMIC DNA]</scope>
    <source>
        <strain evidence="5 6">BARC 318</strain>
    </source>
</reference>
<dbReference type="GO" id="GO:0030313">
    <property type="term" value="C:cell envelope"/>
    <property type="evidence" value="ECO:0007669"/>
    <property type="project" value="UniProtKB-SubCell"/>
</dbReference>
<evidence type="ECO:0000313" key="6">
    <source>
        <dbReference type="Proteomes" id="UP000232222"/>
    </source>
</evidence>
<evidence type="ECO:0000256" key="2">
    <source>
        <dbReference type="ARBA" id="ARBA00005695"/>
    </source>
</evidence>
<keyword evidence="6" id="KW-1185">Reference proteome</keyword>
<dbReference type="SUPFAM" id="SSF53850">
    <property type="entry name" value="Periplasmic binding protein-like II"/>
    <property type="match status" value="1"/>
</dbReference>
<comment type="similarity">
    <text evidence="2">Belongs to the bacterial solute-binding protein 5 family.</text>
</comment>
<evidence type="ECO:0000256" key="4">
    <source>
        <dbReference type="ARBA" id="ARBA00022729"/>
    </source>
</evidence>
<proteinExistence type="inferred from homology"/>
<dbReference type="NCBIfam" id="NF043077">
    <property type="entry name" value="MMSYN1_0169"/>
    <property type="match status" value="1"/>
</dbReference>
<name>A0A2K8NTQ3_9MOLU</name>